<proteinExistence type="predicted"/>
<dbReference type="eggNOG" id="ENOG5032RSE">
    <property type="taxonomic scope" value="Bacteria"/>
</dbReference>
<dbReference type="Proteomes" id="UP000035100">
    <property type="component" value="Unassembled WGS sequence"/>
</dbReference>
<feature type="transmembrane region" description="Helical" evidence="1">
    <location>
        <begin position="37"/>
        <end position="54"/>
    </location>
</feature>
<protein>
    <recommendedName>
        <fullName evidence="4">Tellurium resistance protein</fullName>
    </recommendedName>
</protein>
<comment type="caution">
    <text evidence="2">The sequence shown here is derived from an EMBL/GenBank/DDBJ whole genome shotgun (WGS) entry which is preliminary data.</text>
</comment>
<dbReference type="AlphaFoldDB" id="A0A0D0QEX2"/>
<keyword evidence="1" id="KW-1133">Transmembrane helix</keyword>
<evidence type="ECO:0000256" key="1">
    <source>
        <dbReference type="SAM" id="Phobius"/>
    </source>
</evidence>
<dbReference type="OrthoDB" id="7869508at2"/>
<keyword evidence="1" id="KW-0812">Transmembrane</keyword>
<dbReference type="EMBL" id="AONG01000009">
    <property type="protein sequence ID" value="KIQ69538.1"/>
    <property type="molecule type" value="Genomic_DNA"/>
</dbReference>
<feature type="transmembrane region" description="Helical" evidence="1">
    <location>
        <begin position="7"/>
        <end position="25"/>
    </location>
</feature>
<feature type="transmembrane region" description="Helical" evidence="1">
    <location>
        <begin position="123"/>
        <end position="142"/>
    </location>
</feature>
<evidence type="ECO:0000313" key="3">
    <source>
        <dbReference type="Proteomes" id="UP000035100"/>
    </source>
</evidence>
<keyword evidence="1" id="KW-0472">Membrane</keyword>
<gene>
    <name evidence="2" type="ORF">Wenmar_01901</name>
</gene>
<dbReference type="STRING" id="1123501.Wenmar_01901"/>
<sequence>MPTAGRLAGALTFMALAFILTLLMVPLFPEGTVPRHFMQINVVAAMMAGWTTVGSRAGRGMVAAFGVGLTGVAVFGFWMFFLHGFGMMLKEAFRKAYDGPMEAIAAIFEMMARLGGMLLTPEVLMVMIAGSIVAGLVTEHFARNYR</sequence>
<name>A0A0D0QEX2_9RHOB</name>
<accession>A0A0D0QEX2</accession>
<evidence type="ECO:0008006" key="4">
    <source>
        <dbReference type="Google" id="ProtNLM"/>
    </source>
</evidence>
<reference evidence="2 3" key="1">
    <citation type="submission" date="2013-01" db="EMBL/GenBank/DDBJ databases">
        <authorList>
            <person name="Fiebig A."/>
            <person name="Goeker M."/>
            <person name="Klenk H.-P.P."/>
        </authorList>
    </citation>
    <scope>NUCLEOTIDE SEQUENCE [LARGE SCALE GENOMIC DNA]</scope>
    <source>
        <strain evidence="2 3">DSM 24838</strain>
    </source>
</reference>
<keyword evidence="3" id="KW-1185">Reference proteome</keyword>
<dbReference type="InterPro" id="IPR047784">
    <property type="entry name" value="TrgA"/>
</dbReference>
<dbReference type="RefSeq" id="WP_018303671.1">
    <property type="nucleotide sequence ID" value="NZ_KB902299.1"/>
</dbReference>
<feature type="transmembrane region" description="Helical" evidence="1">
    <location>
        <begin position="61"/>
        <end position="81"/>
    </location>
</feature>
<organism evidence="2 3">
    <name type="scientific">Wenxinia marina DSM 24838</name>
    <dbReference type="NCBI Taxonomy" id="1123501"/>
    <lineage>
        <taxon>Bacteria</taxon>
        <taxon>Pseudomonadati</taxon>
        <taxon>Pseudomonadota</taxon>
        <taxon>Alphaproteobacteria</taxon>
        <taxon>Rhodobacterales</taxon>
        <taxon>Roseobacteraceae</taxon>
        <taxon>Wenxinia</taxon>
    </lineage>
</organism>
<evidence type="ECO:0000313" key="2">
    <source>
        <dbReference type="EMBL" id="KIQ69538.1"/>
    </source>
</evidence>
<dbReference type="NCBIfam" id="NF033773">
    <property type="entry name" value="tellur_TrgA"/>
    <property type="match status" value="1"/>
</dbReference>